<reference evidence="2" key="1">
    <citation type="submission" date="2012-09" db="EMBL/GenBank/DDBJ databases">
        <authorList>
            <person name="Martin A.A."/>
        </authorList>
    </citation>
    <scope>NUCLEOTIDE SEQUENCE</scope>
</reference>
<dbReference type="Proteomes" id="UP000035642">
    <property type="component" value="Unassembled WGS sequence"/>
</dbReference>
<name>A0A0K0DP56_ANGCA</name>
<reference evidence="3" key="2">
    <citation type="submission" date="2017-02" db="UniProtKB">
        <authorList>
            <consortium name="WormBaseParasite"/>
        </authorList>
    </citation>
    <scope>IDENTIFICATION</scope>
</reference>
<protein>
    <submittedName>
        <fullName evidence="3">SHSP domain-containing protein</fullName>
    </submittedName>
</protein>
<evidence type="ECO:0000313" key="2">
    <source>
        <dbReference type="Proteomes" id="UP000035642"/>
    </source>
</evidence>
<dbReference type="STRING" id="6313.A0A0K0DP56"/>
<feature type="region of interest" description="Disordered" evidence="1">
    <location>
        <begin position="57"/>
        <end position="76"/>
    </location>
</feature>
<dbReference type="AlphaFoldDB" id="A0A0K0DP56"/>
<organism evidence="2 3">
    <name type="scientific">Angiostrongylus cantonensis</name>
    <name type="common">Rat lungworm</name>
    <dbReference type="NCBI Taxonomy" id="6313"/>
    <lineage>
        <taxon>Eukaryota</taxon>
        <taxon>Metazoa</taxon>
        <taxon>Ecdysozoa</taxon>
        <taxon>Nematoda</taxon>
        <taxon>Chromadorea</taxon>
        <taxon>Rhabditida</taxon>
        <taxon>Rhabditina</taxon>
        <taxon>Rhabditomorpha</taxon>
        <taxon>Strongyloidea</taxon>
        <taxon>Metastrongylidae</taxon>
        <taxon>Angiostrongylus</taxon>
    </lineage>
</organism>
<keyword evidence="2" id="KW-1185">Reference proteome</keyword>
<dbReference type="WBParaSite" id="ACAC_0001354501-mRNA-1">
    <property type="protein sequence ID" value="ACAC_0001354501-mRNA-1"/>
    <property type="gene ID" value="ACAC_0001354501"/>
</dbReference>
<sequence>MFLRCERRSAPSTVIFMSAVKTLRASHIDEIKGNVFATFKLPDLFEDDERTIVMTQTKQGTQRQGLMLDSHDELHE</sequence>
<proteinExistence type="predicted"/>
<evidence type="ECO:0000313" key="3">
    <source>
        <dbReference type="WBParaSite" id="ACAC_0001354501-mRNA-1"/>
    </source>
</evidence>
<accession>A0A0K0DP56</accession>
<evidence type="ECO:0000256" key="1">
    <source>
        <dbReference type="SAM" id="MobiDB-lite"/>
    </source>
</evidence>